<dbReference type="STRING" id="641665.GCA_002104455_02881"/>
<keyword evidence="1" id="KW-0812">Transmembrane</keyword>
<name>A0A1H7LDH3_9GAMM</name>
<accession>A0A1H7LDH3</accession>
<dbReference type="OrthoDB" id="7056878at2"/>
<keyword evidence="1" id="KW-0472">Membrane</keyword>
<sequence>MNWLAKINLSTVVTRLGAFRSAIILVTMIVLALYCGYRMGNYYHSYQSQTLAQQQQRLDFVYQQLAEKTQRINTLDVELAVERIANQRTQELLKSIEQEHFQVKKALAFYEKVMAPEKAANGLVIDHIELSKTESPHHYRFQVVLVQQLLRKRYAKGYIDISITGSLDNKPSKIALSELSTLSKKDLSFSFKYFQIISGELTLPENFVPESINVSATLPKGKWQKYNRIEQSYPWLQTLNTMAQQAL</sequence>
<dbReference type="InterPro" id="IPR046703">
    <property type="entry name" value="DUF6776"/>
</dbReference>
<dbReference type="Pfam" id="PF20567">
    <property type="entry name" value="DUF6776"/>
    <property type="match status" value="1"/>
</dbReference>
<reference evidence="3" key="1">
    <citation type="submission" date="2016-10" db="EMBL/GenBank/DDBJ databases">
        <authorList>
            <person name="Varghese N."/>
            <person name="Submissions S."/>
        </authorList>
    </citation>
    <scope>NUCLEOTIDE SEQUENCE [LARGE SCALE GENOMIC DNA]</scope>
    <source>
        <strain evidence="3">CGMCC 1.9127</strain>
    </source>
</reference>
<proteinExistence type="predicted"/>
<dbReference type="AlphaFoldDB" id="A0A1H7LDH3"/>
<dbReference type="EMBL" id="FOBI01000004">
    <property type="protein sequence ID" value="SEK96850.1"/>
    <property type="molecule type" value="Genomic_DNA"/>
</dbReference>
<gene>
    <name evidence="2" type="ORF">SAMN05216262_104125</name>
</gene>
<organism evidence="2 3">
    <name type="scientific">Colwellia chukchiensis</name>
    <dbReference type="NCBI Taxonomy" id="641665"/>
    <lineage>
        <taxon>Bacteria</taxon>
        <taxon>Pseudomonadati</taxon>
        <taxon>Pseudomonadota</taxon>
        <taxon>Gammaproteobacteria</taxon>
        <taxon>Alteromonadales</taxon>
        <taxon>Colwelliaceae</taxon>
        <taxon>Colwellia</taxon>
    </lineage>
</organism>
<keyword evidence="3" id="KW-1185">Reference proteome</keyword>
<dbReference type="RefSeq" id="WP_085284406.1">
    <property type="nucleotide sequence ID" value="NZ_FOBI01000004.1"/>
</dbReference>
<protein>
    <submittedName>
        <fullName evidence="2">Uncharacterized protein</fullName>
    </submittedName>
</protein>
<evidence type="ECO:0000313" key="2">
    <source>
        <dbReference type="EMBL" id="SEK96850.1"/>
    </source>
</evidence>
<evidence type="ECO:0000313" key="3">
    <source>
        <dbReference type="Proteomes" id="UP000199297"/>
    </source>
</evidence>
<keyword evidence="1" id="KW-1133">Transmembrane helix</keyword>
<evidence type="ECO:0000256" key="1">
    <source>
        <dbReference type="SAM" id="Phobius"/>
    </source>
</evidence>
<feature type="transmembrane region" description="Helical" evidence="1">
    <location>
        <begin position="18"/>
        <end position="37"/>
    </location>
</feature>
<dbReference type="Proteomes" id="UP000199297">
    <property type="component" value="Unassembled WGS sequence"/>
</dbReference>